<keyword evidence="4 6" id="KW-1133">Transmembrane helix</keyword>
<dbReference type="InterPro" id="IPR018076">
    <property type="entry name" value="T2SS_GspF_dom"/>
</dbReference>
<dbReference type="PANTHER" id="PTHR35007">
    <property type="entry name" value="INTEGRAL MEMBRANE PROTEIN-RELATED"/>
    <property type="match status" value="1"/>
</dbReference>
<evidence type="ECO:0000313" key="9">
    <source>
        <dbReference type="Proteomes" id="UP001240171"/>
    </source>
</evidence>
<evidence type="ECO:0000256" key="5">
    <source>
        <dbReference type="ARBA" id="ARBA00023136"/>
    </source>
</evidence>
<evidence type="ECO:0000256" key="6">
    <source>
        <dbReference type="SAM" id="Phobius"/>
    </source>
</evidence>
<dbReference type="RefSeq" id="WP_305024494.1">
    <property type="nucleotide sequence ID" value="NZ_JAUQTB010000006.1"/>
</dbReference>
<keyword evidence="3 6" id="KW-0812">Transmembrane</keyword>
<evidence type="ECO:0000256" key="3">
    <source>
        <dbReference type="ARBA" id="ARBA00022692"/>
    </source>
</evidence>
<feature type="transmembrane region" description="Helical" evidence="6">
    <location>
        <begin position="87"/>
        <end position="109"/>
    </location>
</feature>
<gene>
    <name evidence="8" type="ORF">Q5741_12850</name>
</gene>
<evidence type="ECO:0000259" key="7">
    <source>
        <dbReference type="Pfam" id="PF00482"/>
    </source>
</evidence>
<dbReference type="EMBL" id="JAUQTB010000006">
    <property type="protein sequence ID" value="MDO7907295.1"/>
    <property type="molecule type" value="Genomic_DNA"/>
</dbReference>
<organism evidence="8 9">
    <name type="scientific">Paenibacillus lacisoli</name>
    <dbReference type="NCBI Taxonomy" id="3064525"/>
    <lineage>
        <taxon>Bacteria</taxon>
        <taxon>Bacillati</taxon>
        <taxon>Bacillota</taxon>
        <taxon>Bacilli</taxon>
        <taxon>Bacillales</taxon>
        <taxon>Paenibacillaceae</taxon>
        <taxon>Paenibacillus</taxon>
    </lineage>
</organism>
<proteinExistence type="predicted"/>
<evidence type="ECO:0000256" key="1">
    <source>
        <dbReference type="ARBA" id="ARBA00004651"/>
    </source>
</evidence>
<evidence type="ECO:0000313" key="8">
    <source>
        <dbReference type="EMBL" id="MDO7907295.1"/>
    </source>
</evidence>
<feature type="transmembrane region" description="Helical" evidence="6">
    <location>
        <begin position="267"/>
        <end position="288"/>
    </location>
</feature>
<evidence type="ECO:0000256" key="2">
    <source>
        <dbReference type="ARBA" id="ARBA00022475"/>
    </source>
</evidence>
<dbReference type="Proteomes" id="UP001240171">
    <property type="component" value="Unassembled WGS sequence"/>
</dbReference>
<comment type="subcellular location">
    <subcellularLocation>
        <location evidence="1">Cell membrane</location>
        <topology evidence="1">Multi-pass membrane protein</topology>
    </subcellularLocation>
</comment>
<keyword evidence="5 6" id="KW-0472">Membrane</keyword>
<dbReference type="PANTHER" id="PTHR35007:SF2">
    <property type="entry name" value="PILUS ASSEMBLE PROTEIN"/>
    <property type="match status" value="1"/>
</dbReference>
<feature type="domain" description="Type II secretion system protein GspF" evidence="7">
    <location>
        <begin position="154"/>
        <end position="284"/>
    </location>
</feature>
<sequence>MGIVTAVAGFLALTAGWLGLYLIKGEPYRYMAGLDMPGIKLKKWSPPFLFLLHAGRIGSRLPIVVFRIQRAVQKIYGVRQASEKTMLFLAEMMGFSWLMLLGGCVLSLISGGSGAGLIIGCLLAAVLPFAILKDLYSKVSRREEAMLLELPELLNKMTLLVGAGETVQRAIIHCVERKKEEECHPLYRELRQTLTEWESGYSFQQAFENLSKRCGVQEISVFTTTILLNMRRGGTDFVMSLRDLSQILWSKRTAITRTRGEQASSKLVFPMAVLFMVVLVLVGAPAFMMMNF</sequence>
<comment type="caution">
    <text evidence="8">The sequence shown here is derived from an EMBL/GenBank/DDBJ whole genome shotgun (WGS) entry which is preliminary data.</text>
</comment>
<name>A0ABT9CDE6_9BACL</name>
<evidence type="ECO:0000256" key="4">
    <source>
        <dbReference type="ARBA" id="ARBA00022989"/>
    </source>
</evidence>
<dbReference type="Pfam" id="PF00482">
    <property type="entry name" value="T2SSF"/>
    <property type="match status" value="1"/>
</dbReference>
<keyword evidence="9" id="KW-1185">Reference proteome</keyword>
<reference evidence="8 9" key="1">
    <citation type="submission" date="2023-07" db="EMBL/GenBank/DDBJ databases">
        <title>Paenibacillus sp. JX-17 nov. isolated from soil.</title>
        <authorList>
            <person name="Wan Y."/>
            <person name="Liu B."/>
        </authorList>
    </citation>
    <scope>NUCLEOTIDE SEQUENCE [LARGE SCALE GENOMIC DNA]</scope>
    <source>
        <strain evidence="8 9">JX-17</strain>
    </source>
</reference>
<accession>A0ABT9CDE6</accession>
<protein>
    <submittedName>
        <fullName evidence="8">Type II secretion system F family protein</fullName>
    </submittedName>
</protein>
<feature type="transmembrane region" description="Helical" evidence="6">
    <location>
        <begin position="49"/>
        <end position="66"/>
    </location>
</feature>
<feature type="transmembrane region" description="Helical" evidence="6">
    <location>
        <begin position="115"/>
        <end position="132"/>
    </location>
</feature>
<keyword evidence="2" id="KW-1003">Cell membrane</keyword>